<keyword evidence="3" id="KW-0808">Transferase</keyword>
<evidence type="ECO:0000259" key="1">
    <source>
        <dbReference type="PROSITE" id="PS51186"/>
    </source>
</evidence>
<dbReference type="OrthoDB" id="9789081at2"/>
<feature type="domain" description="N-acetyltransferase" evidence="1">
    <location>
        <begin position="1"/>
        <end position="157"/>
    </location>
</feature>
<accession>A0A0P1F8A3</accession>
<dbReference type="RefSeq" id="WP_058245528.1">
    <property type="nucleotide sequence ID" value="NZ_CYSB01000010.1"/>
</dbReference>
<reference evidence="3 5" key="2">
    <citation type="submission" date="2015-09" db="EMBL/GenBank/DDBJ databases">
        <authorList>
            <consortium name="Swine Surveillance"/>
        </authorList>
    </citation>
    <scope>NUCLEOTIDE SEQUENCE [LARGE SCALE GENOMIC DNA]</scope>
    <source>
        <strain evidence="3 5">5120</strain>
    </source>
</reference>
<evidence type="ECO:0000313" key="4">
    <source>
        <dbReference type="Proteomes" id="UP000051086"/>
    </source>
</evidence>
<keyword evidence="3" id="KW-0012">Acyltransferase</keyword>
<dbReference type="EMBL" id="CYSC01000047">
    <property type="protein sequence ID" value="CUH74414.1"/>
    <property type="molecule type" value="Genomic_DNA"/>
</dbReference>
<keyword evidence="4" id="KW-1185">Reference proteome</keyword>
<dbReference type="InterPro" id="IPR052564">
    <property type="entry name" value="N-acetyltrans/Recomb-assoc"/>
</dbReference>
<evidence type="ECO:0000313" key="5">
    <source>
        <dbReference type="Proteomes" id="UP000051887"/>
    </source>
</evidence>
<dbReference type="PANTHER" id="PTHR43451">
    <property type="entry name" value="ACETYLTRANSFERASE (GNAT) FAMILY PROTEIN"/>
    <property type="match status" value="1"/>
</dbReference>
<dbReference type="InterPro" id="IPR016181">
    <property type="entry name" value="Acyl_CoA_acyltransferase"/>
</dbReference>
<sequence>MQIRPFRNEDATALGRIFHRAVQATPEGEYSADQRQAWSARPIPAERYLARIQAGDHQVYVAVDTNDYPTGFVELQPDGHIDCFYRDPEHAGSGVGTALYDHLEDQARRQGITRLWVEASDAAKRFFLRQGFGVLERREIARNGVTLHNWAMEKHLR</sequence>
<dbReference type="Proteomes" id="UP000051086">
    <property type="component" value="Unassembled WGS sequence"/>
</dbReference>
<dbReference type="PANTHER" id="PTHR43451:SF1">
    <property type="entry name" value="ACETYLTRANSFERASE"/>
    <property type="match status" value="1"/>
</dbReference>
<reference evidence="2 4" key="1">
    <citation type="submission" date="2015-09" db="EMBL/GenBank/DDBJ databases">
        <authorList>
            <person name="Rodrigo-Torres L."/>
            <person name="Arahal D.R."/>
        </authorList>
    </citation>
    <scope>NUCLEOTIDE SEQUENCE [LARGE SCALE GENOMIC DNA]</scope>
    <source>
        <strain evidence="2 4">CECT 5118</strain>
    </source>
</reference>
<evidence type="ECO:0000313" key="2">
    <source>
        <dbReference type="EMBL" id="CUH64293.1"/>
    </source>
</evidence>
<organism evidence="3 5">
    <name type="scientific">Thalassovita autumnalis</name>
    <dbReference type="NCBI Taxonomy" id="2072972"/>
    <lineage>
        <taxon>Bacteria</taxon>
        <taxon>Pseudomonadati</taxon>
        <taxon>Pseudomonadota</taxon>
        <taxon>Alphaproteobacteria</taxon>
        <taxon>Rhodobacterales</taxon>
        <taxon>Roseobacteraceae</taxon>
        <taxon>Thalassovita</taxon>
    </lineage>
</organism>
<dbReference type="SUPFAM" id="SSF55729">
    <property type="entry name" value="Acyl-CoA N-acyltransferases (Nat)"/>
    <property type="match status" value="1"/>
</dbReference>
<dbReference type="EC" id="2.3.1.-" evidence="2 3"/>
<dbReference type="Pfam" id="PF13673">
    <property type="entry name" value="Acetyltransf_10"/>
    <property type="match status" value="1"/>
</dbReference>
<dbReference type="PROSITE" id="PS51186">
    <property type="entry name" value="GNAT"/>
    <property type="match status" value="1"/>
</dbReference>
<gene>
    <name evidence="3" type="primary">yafP</name>
    <name evidence="2" type="ORF">TL5118_00823</name>
    <name evidence="3" type="ORF">TL5120_04234</name>
</gene>
<name>A0A0P1F8A3_9RHOB</name>
<protein>
    <submittedName>
        <fullName evidence="2 3">N-acetyltransferase YafP</fullName>
        <ecNumber evidence="2 3">2.3.1.-</ecNumber>
    </submittedName>
</protein>
<dbReference type="AlphaFoldDB" id="A0A0P1F8A3"/>
<dbReference type="InterPro" id="IPR000182">
    <property type="entry name" value="GNAT_dom"/>
</dbReference>
<proteinExistence type="predicted"/>
<dbReference type="EMBL" id="CYSB01000010">
    <property type="protein sequence ID" value="CUH64293.1"/>
    <property type="molecule type" value="Genomic_DNA"/>
</dbReference>
<dbReference type="Gene3D" id="3.40.630.30">
    <property type="match status" value="1"/>
</dbReference>
<dbReference type="CDD" id="cd04301">
    <property type="entry name" value="NAT_SF"/>
    <property type="match status" value="1"/>
</dbReference>
<evidence type="ECO:0000313" key="3">
    <source>
        <dbReference type="EMBL" id="CUH74414.1"/>
    </source>
</evidence>
<dbReference type="GO" id="GO:0016747">
    <property type="term" value="F:acyltransferase activity, transferring groups other than amino-acyl groups"/>
    <property type="evidence" value="ECO:0007669"/>
    <property type="project" value="InterPro"/>
</dbReference>
<dbReference type="Proteomes" id="UP000051887">
    <property type="component" value="Unassembled WGS sequence"/>
</dbReference>